<dbReference type="RefSeq" id="WP_344607148.1">
    <property type="nucleotide sequence ID" value="NZ_BAAAHE010000032.1"/>
</dbReference>
<gene>
    <name evidence="2" type="ORF">GCM10009547_35220</name>
</gene>
<protein>
    <submittedName>
        <fullName evidence="2">DUF3140 domain-containing protein</fullName>
    </submittedName>
</protein>
<feature type="region of interest" description="Disordered" evidence="1">
    <location>
        <begin position="86"/>
        <end position="117"/>
    </location>
</feature>
<dbReference type="Proteomes" id="UP001500957">
    <property type="component" value="Unassembled WGS sequence"/>
</dbReference>
<evidence type="ECO:0000256" key="1">
    <source>
        <dbReference type="SAM" id="MobiDB-lite"/>
    </source>
</evidence>
<accession>A0ABN1H452</accession>
<keyword evidence="3" id="KW-1185">Reference proteome</keyword>
<organism evidence="2 3">
    <name type="scientific">Sporichthya brevicatena</name>
    <dbReference type="NCBI Taxonomy" id="171442"/>
    <lineage>
        <taxon>Bacteria</taxon>
        <taxon>Bacillati</taxon>
        <taxon>Actinomycetota</taxon>
        <taxon>Actinomycetes</taxon>
        <taxon>Sporichthyales</taxon>
        <taxon>Sporichthyaceae</taxon>
        <taxon>Sporichthya</taxon>
    </lineage>
</organism>
<sequence>MARVSASSDVDLDTLWQAFHDAVNMTSRELRDWLQTQSASEGSEEFADQSGTDLGRGVLAVLGKRKTDLTDDDLAVMRRVVDRVDSLRGESEEPTPGGNDRWRRRLMNIGHDPLKPT</sequence>
<dbReference type="PANTHER" id="PTHR40630">
    <property type="entry name" value="POSSIBLE DNA-BINDING PROTEIN"/>
    <property type="match status" value="1"/>
</dbReference>
<reference evidence="2 3" key="1">
    <citation type="journal article" date="2019" name="Int. J. Syst. Evol. Microbiol.">
        <title>The Global Catalogue of Microorganisms (GCM) 10K type strain sequencing project: providing services to taxonomists for standard genome sequencing and annotation.</title>
        <authorList>
            <consortium name="The Broad Institute Genomics Platform"/>
            <consortium name="The Broad Institute Genome Sequencing Center for Infectious Disease"/>
            <person name="Wu L."/>
            <person name="Ma J."/>
        </authorList>
    </citation>
    <scope>NUCLEOTIDE SEQUENCE [LARGE SCALE GENOMIC DNA]</scope>
    <source>
        <strain evidence="2 3">JCM 10671</strain>
    </source>
</reference>
<comment type="caution">
    <text evidence="2">The sequence shown here is derived from an EMBL/GenBank/DDBJ whole genome shotgun (WGS) entry which is preliminary data.</text>
</comment>
<evidence type="ECO:0000313" key="3">
    <source>
        <dbReference type="Proteomes" id="UP001500957"/>
    </source>
</evidence>
<dbReference type="EMBL" id="BAAAHE010000032">
    <property type="protein sequence ID" value="GAA0628529.1"/>
    <property type="molecule type" value="Genomic_DNA"/>
</dbReference>
<name>A0ABN1H452_9ACTN</name>
<dbReference type="Pfam" id="PF11338">
    <property type="entry name" value="DUF3140"/>
    <property type="match status" value="1"/>
</dbReference>
<proteinExistence type="predicted"/>
<evidence type="ECO:0000313" key="2">
    <source>
        <dbReference type="EMBL" id="GAA0628529.1"/>
    </source>
</evidence>
<dbReference type="InterPro" id="IPR021487">
    <property type="entry name" value="DUF3140"/>
</dbReference>
<dbReference type="PANTHER" id="PTHR40630:SF1">
    <property type="entry name" value="DNA-BINDING PROTEIN"/>
    <property type="match status" value="1"/>
</dbReference>